<dbReference type="EMBL" id="JX880073">
    <property type="protein sequence ID" value="AGK85496.1"/>
    <property type="molecule type" value="Genomic_DNA"/>
</dbReference>
<dbReference type="GO" id="GO:0042742">
    <property type="term" value="P:defense response to bacterium"/>
    <property type="evidence" value="ECO:0007669"/>
    <property type="project" value="UniProtKB-KW"/>
</dbReference>
<keyword evidence="2" id="KW-0929">Antimicrobial</keyword>
<dbReference type="RefSeq" id="WP_010733280.1">
    <property type="nucleotide sequence ID" value="NZ_CAKMBT010000017.1"/>
</dbReference>
<dbReference type="GO" id="GO:0031640">
    <property type="term" value="P:killing of cells of another organism"/>
    <property type="evidence" value="ECO:0007669"/>
    <property type="project" value="UniProtKB-KW"/>
</dbReference>
<dbReference type="Gene3D" id="1.20.5.130">
    <property type="match status" value="1"/>
</dbReference>
<proteinExistence type="inferred from homology"/>
<dbReference type="InterPro" id="IPR023384">
    <property type="entry name" value="Bacteriocin_IIa_CS"/>
</dbReference>
<comment type="similarity">
    <text evidence="1">Belongs to the bacteriocin class IIA/YGNGV family.</text>
</comment>
<reference evidence="5" key="1">
    <citation type="submission" date="2012-09" db="EMBL/GenBank/DDBJ databases">
        <authorList>
            <person name="Chang S.-Y."/>
            <person name="Chen Y.-S."/>
            <person name="Pan S.-F."/>
            <person name="Lee Y.-S."/>
            <person name="Chang C.-H."/>
            <person name="Chang C.-H."/>
            <person name="Yu B."/>
            <person name="Wu H.-C."/>
        </authorList>
    </citation>
    <scope>NUCLEOTIDE SEQUENCE</scope>
    <source>
        <strain evidence="5">D081821</strain>
    </source>
</reference>
<dbReference type="InterPro" id="IPR023388">
    <property type="entry name" value="Bacteriocin_IIa_dom_sf"/>
</dbReference>
<evidence type="ECO:0000256" key="1">
    <source>
        <dbReference type="ARBA" id="ARBA00007999"/>
    </source>
</evidence>
<dbReference type="AlphaFoldDB" id="R9R6P4"/>
<keyword evidence="4" id="KW-0078">Bacteriocin</keyword>
<keyword evidence="3" id="KW-0044">Antibiotic</keyword>
<organism evidence="5">
    <name type="scientific">Enterococcus faecium</name>
    <name type="common">Streptococcus faecium</name>
    <dbReference type="NCBI Taxonomy" id="1352"/>
    <lineage>
        <taxon>Bacteria</taxon>
        <taxon>Bacillati</taxon>
        <taxon>Bacillota</taxon>
        <taxon>Bacilli</taxon>
        <taxon>Lactobacillales</taxon>
        <taxon>Enterococcaceae</taxon>
        <taxon>Enterococcus</taxon>
    </lineage>
</organism>
<accession>R9R6P4</accession>
<evidence type="ECO:0000256" key="3">
    <source>
        <dbReference type="ARBA" id="ARBA00023022"/>
    </source>
</evidence>
<dbReference type="Pfam" id="PF01721">
    <property type="entry name" value="Bacteriocin_II"/>
    <property type="match status" value="1"/>
</dbReference>
<evidence type="ECO:0000256" key="4">
    <source>
        <dbReference type="ARBA" id="ARBA00023048"/>
    </source>
</evidence>
<dbReference type="GO" id="GO:0005576">
    <property type="term" value="C:extracellular region"/>
    <property type="evidence" value="ECO:0007669"/>
    <property type="project" value="InterPro"/>
</dbReference>
<name>R9R6P4_ENTFC</name>
<evidence type="ECO:0000313" key="5">
    <source>
        <dbReference type="EMBL" id="AGK85496.1"/>
    </source>
</evidence>
<reference evidence="5" key="2">
    <citation type="journal article" date="2013" name="J. Appl. Microbiol.">
        <title>Enterocin TW21, a novel bacteriocin from dochi-isolated Enterococcus faecium D081821.</title>
        <authorList>
            <person name="Chang S.Y."/>
            <person name="Chen Y.S."/>
            <person name="Pan S.F."/>
            <person name="Lee Y.S."/>
            <person name="Chang C.H."/>
            <person name="Chang C.H."/>
            <person name="Yu B."/>
            <person name="Wu H.C."/>
        </authorList>
    </citation>
    <scope>NUCLEOTIDE SEQUENCE</scope>
    <source>
        <strain evidence="5">D081821</strain>
    </source>
</reference>
<dbReference type="InterPro" id="IPR002633">
    <property type="entry name" value="Bacteriocin_IIa"/>
</dbReference>
<sequence>MKKKFVSIFMILGIVLLSVSTLGITVDAATYYGNGVYCNTQKCWVDWSRARSEIVDRGVKAYVNGFTKVLGGVGGR</sequence>
<protein>
    <submittedName>
        <fullName evidence="5">Enterocin TW21</fullName>
    </submittedName>
</protein>
<dbReference type="PROSITE" id="PS60030">
    <property type="entry name" value="BACTERIOCIN_IIA"/>
    <property type="match status" value="1"/>
</dbReference>
<evidence type="ECO:0000256" key="2">
    <source>
        <dbReference type="ARBA" id="ARBA00022529"/>
    </source>
</evidence>